<sequence>MKGNKNMKIITVGALKGGVGKTNFTFNLSCFLAIEKKKQILVIDLDPQGNLTQCFKLDIDKPWAINLFNDKDNNMTDLIFKTNFENVNIVPTDIEMSELEIKLSSQFGREQKLKNTIQKNLYFLQTNYDYVLIDTNPSLNVTNVNAYLSADKVILVSDNSIHSWRAIETINKQWNNIVNYINAKNNISAIVLNNFDTYTISKDFIDNLKDSSLNNLLVQQEIRKKQVFKASEITGIPVIKTLKKDENPYFNIVAELEQKGVI</sequence>
<dbReference type="Proteomes" id="UP000274545">
    <property type="component" value="Unassembled WGS sequence"/>
</dbReference>
<dbReference type="PANTHER" id="PTHR13696">
    <property type="entry name" value="P-LOOP CONTAINING NUCLEOSIDE TRIPHOSPHATE HYDROLASE"/>
    <property type="match status" value="1"/>
</dbReference>
<name>A0A433ENP0_9MOLU</name>
<dbReference type="InterPro" id="IPR050678">
    <property type="entry name" value="DNA_Partitioning_ATPase"/>
</dbReference>
<protein>
    <submittedName>
        <fullName evidence="2">ParA family protein</fullName>
    </submittedName>
</protein>
<accession>A0A433ENP0</accession>
<feature type="domain" description="AAA" evidence="1">
    <location>
        <begin position="7"/>
        <end position="184"/>
    </location>
</feature>
<dbReference type="Gene3D" id="3.40.50.300">
    <property type="entry name" value="P-loop containing nucleotide triphosphate hydrolases"/>
    <property type="match status" value="1"/>
</dbReference>
<dbReference type="PANTHER" id="PTHR13696:SF99">
    <property type="entry name" value="COBYRINIC ACID AC-DIAMIDE SYNTHASE"/>
    <property type="match status" value="1"/>
</dbReference>
<dbReference type="Pfam" id="PF13614">
    <property type="entry name" value="AAA_31"/>
    <property type="match status" value="1"/>
</dbReference>
<dbReference type="InterPro" id="IPR025669">
    <property type="entry name" value="AAA_dom"/>
</dbReference>
<dbReference type="CDD" id="cd02042">
    <property type="entry name" value="ParAB_family"/>
    <property type="match status" value="1"/>
</dbReference>
<dbReference type="InterPro" id="IPR027417">
    <property type="entry name" value="P-loop_NTPase"/>
</dbReference>
<evidence type="ECO:0000313" key="2">
    <source>
        <dbReference type="EMBL" id="RUP75907.1"/>
    </source>
</evidence>
<organism evidence="2 3">
    <name type="scientific">Spiroplasma poulsonii</name>
    <dbReference type="NCBI Taxonomy" id="2138"/>
    <lineage>
        <taxon>Bacteria</taxon>
        <taxon>Bacillati</taxon>
        <taxon>Mycoplasmatota</taxon>
        <taxon>Mollicutes</taxon>
        <taxon>Entomoplasmatales</taxon>
        <taxon>Spiroplasmataceae</taxon>
        <taxon>Spiroplasma</taxon>
    </lineage>
</organism>
<gene>
    <name evidence="2" type="ORF">D6D54_07665</name>
</gene>
<reference evidence="2 3" key="1">
    <citation type="journal article" date="2019" name="Genome Biol. Evol.">
        <title>Toxin and genome evolution in a Drosophila defensive symbiosis.</title>
        <authorList>
            <person name="Ballinger M.J."/>
            <person name="Gawryluk R.M."/>
            <person name="Perlman S.J."/>
        </authorList>
    </citation>
    <scope>NUCLEOTIDE SEQUENCE [LARGE SCALE GENOMIC DNA]</scope>
    <source>
        <strain evidence="3">sNeo</strain>
    </source>
</reference>
<proteinExistence type="predicted"/>
<dbReference type="EMBL" id="RAHC01000013">
    <property type="protein sequence ID" value="RUP75907.1"/>
    <property type="molecule type" value="Genomic_DNA"/>
</dbReference>
<dbReference type="AlphaFoldDB" id="A0A433ENP0"/>
<dbReference type="SUPFAM" id="SSF52540">
    <property type="entry name" value="P-loop containing nucleoside triphosphate hydrolases"/>
    <property type="match status" value="1"/>
</dbReference>
<comment type="caution">
    <text evidence="2">The sequence shown here is derived from an EMBL/GenBank/DDBJ whole genome shotgun (WGS) entry which is preliminary data.</text>
</comment>
<evidence type="ECO:0000259" key="1">
    <source>
        <dbReference type="Pfam" id="PF13614"/>
    </source>
</evidence>
<evidence type="ECO:0000313" key="3">
    <source>
        <dbReference type="Proteomes" id="UP000274545"/>
    </source>
</evidence>